<reference evidence="1 2" key="1">
    <citation type="submission" date="2017-12" db="EMBL/GenBank/DDBJ databases">
        <title>Comparative genomics of Botrytis spp.</title>
        <authorList>
            <person name="Valero-Jimenez C.A."/>
            <person name="Tapia P."/>
            <person name="Veloso J."/>
            <person name="Silva-Moreno E."/>
            <person name="Staats M."/>
            <person name="Valdes J.H."/>
            <person name="Van Kan J.A.L."/>
        </authorList>
    </citation>
    <scope>NUCLEOTIDE SEQUENCE [LARGE SCALE GENOMIC DNA]</scope>
    <source>
        <strain evidence="1 2">MUCL435</strain>
    </source>
</reference>
<dbReference type="EMBL" id="PQXL01000299">
    <property type="protein sequence ID" value="THV47616.1"/>
    <property type="molecule type" value="Genomic_DNA"/>
</dbReference>
<organism evidence="1 2">
    <name type="scientific">Botrytis galanthina</name>
    <dbReference type="NCBI Taxonomy" id="278940"/>
    <lineage>
        <taxon>Eukaryota</taxon>
        <taxon>Fungi</taxon>
        <taxon>Dikarya</taxon>
        <taxon>Ascomycota</taxon>
        <taxon>Pezizomycotina</taxon>
        <taxon>Leotiomycetes</taxon>
        <taxon>Helotiales</taxon>
        <taxon>Sclerotiniaceae</taxon>
        <taxon>Botrytis</taxon>
    </lineage>
</organism>
<gene>
    <name evidence="1" type="ORF">BGAL_0299g00050</name>
</gene>
<evidence type="ECO:0000313" key="2">
    <source>
        <dbReference type="Proteomes" id="UP000308671"/>
    </source>
</evidence>
<accession>A0A4V4HU33</accession>
<sequence>MEFIQRVEEKLFRWWKKIEKHRPGSLQDVHLIRTRSQTSITLSVYKQRRRLAREVERETRFQETYNSVKGIFDESIDLNSCQGIAKEAEERKELMDVESSHGGIEDGCLNTDDWSWDEVEWDEMEWVEKKQDSCVEHVEHA</sequence>
<name>A0A4V4HU33_9HELO</name>
<proteinExistence type="predicted"/>
<dbReference type="Proteomes" id="UP000308671">
    <property type="component" value="Unassembled WGS sequence"/>
</dbReference>
<evidence type="ECO:0000313" key="1">
    <source>
        <dbReference type="EMBL" id="THV47616.1"/>
    </source>
</evidence>
<keyword evidence="2" id="KW-1185">Reference proteome</keyword>
<protein>
    <submittedName>
        <fullName evidence="1">Uncharacterized protein</fullName>
    </submittedName>
</protein>
<comment type="caution">
    <text evidence="1">The sequence shown here is derived from an EMBL/GenBank/DDBJ whole genome shotgun (WGS) entry which is preliminary data.</text>
</comment>
<dbReference type="OrthoDB" id="3556138at2759"/>
<dbReference type="AlphaFoldDB" id="A0A4V4HU33"/>